<dbReference type="NCBIfam" id="TIGR00401">
    <property type="entry name" value="msrA"/>
    <property type="match status" value="1"/>
</dbReference>
<evidence type="ECO:0000256" key="1">
    <source>
        <dbReference type="ARBA" id="ARBA00005591"/>
    </source>
</evidence>
<gene>
    <name evidence="5 7" type="primary">msrA</name>
    <name evidence="7" type="ORF">RIL96_06085</name>
</gene>
<evidence type="ECO:0000256" key="4">
    <source>
        <dbReference type="ARBA" id="ARBA00048782"/>
    </source>
</evidence>
<protein>
    <recommendedName>
        <fullName evidence="5">Peptide methionine sulfoxide reductase MsrA</fullName>
        <shortName evidence="5">Protein-methionine-S-oxide reductase</shortName>
        <ecNumber evidence="5">1.8.4.11</ecNumber>
    </recommendedName>
    <alternativeName>
        <fullName evidence="5">Peptide-methionine (S)-S-oxide reductase</fullName>
        <shortName evidence="5">Peptide Met(O) reductase</shortName>
    </alternativeName>
</protein>
<feature type="active site" evidence="5">
    <location>
        <position position="31"/>
    </location>
</feature>
<comment type="catalytic activity">
    <reaction evidence="3 5">
        <text>L-methionyl-[protein] + [thioredoxin]-disulfide + H2O = L-methionyl-(S)-S-oxide-[protein] + [thioredoxin]-dithiol</text>
        <dbReference type="Rhea" id="RHEA:14217"/>
        <dbReference type="Rhea" id="RHEA-COMP:10698"/>
        <dbReference type="Rhea" id="RHEA-COMP:10700"/>
        <dbReference type="Rhea" id="RHEA-COMP:12313"/>
        <dbReference type="Rhea" id="RHEA-COMP:12315"/>
        <dbReference type="ChEBI" id="CHEBI:15377"/>
        <dbReference type="ChEBI" id="CHEBI:16044"/>
        <dbReference type="ChEBI" id="CHEBI:29950"/>
        <dbReference type="ChEBI" id="CHEBI:44120"/>
        <dbReference type="ChEBI" id="CHEBI:50058"/>
        <dbReference type="EC" id="1.8.4.11"/>
    </reaction>
</comment>
<keyword evidence="2 5" id="KW-0560">Oxidoreductase</keyword>
<evidence type="ECO:0000313" key="8">
    <source>
        <dbReference type="Proteomes" id="UP001251870"/>
    </source>
</evidence>
<evidence type="ECO:0000256" key="5">
    <source>
        <dbReference type="HAMAP-Rule" id="MF_01401"/>
    </source>
</evidence>
<dbReference type="PANTHER" id="PTHR43774">
    <property type="entry name" value="PEPTIDE METHIONINE SULFOXIDE REDUCTASE"/>
    <property type="match status" value="1"/>
</dbReference>
<dbReference type="HAMAP" id="MF_01401">
    <property type="entry name" value="MsrA"/>
    <property type="match status" value="1"/>
</dbReference>
<name>A0ABU2DRM2_9MICC</name>
<feature type="domain" description="Peptide methionine sulphoxide reductase MsrA" evidence="6">
    <location>
        <begin position="25"/>
        <end position="173"/>
    </location>
</feature>
<evidence type="ECO:0000313" key="7">
    <source>
        <dbReference type="EMBL" id="MDR8019133.1"/>
    </source>
</evidence>
<dbReference type="InterPro" id="IPR036509">
    <property type="entry name" value="Met_Sox_Rdtase_MsrA_sf"/>
</dbReference>
<organism evidence="7 8">
    <name type="scientific">Nesterenkonia aerolata</name>
    <dbReference type="NCBI Taxonomy" id="3074079"/>
    <lineage>
        <taxon>Bacteria</taxon>
        <taxon>Bacillati</taxon>
        <taxon>Actinomycetota</taxon>
        <taxon>Actinomycetes</taxon>
        <taxon>Micrococcales</taxon>
        <taxon>Micrococcaceae</taxon>
        <taxon>Nesterenkonia</taxon>
    </lineage>
</organism>
<sequence>MSSTAPHSSAGPSPGTAERAGLRTLVMGAGCFWCLDSLARRLRGVTNVRSVYTGGSGPAVYEAVCTGTTGHAEAVEITYDPQMLPTDVLFDVFLSSHDPTSVNRQGYDVGTQYRSALFYTDEQEREEFAARLQSAQAHYEQPLATTLEPLGEVYEAEPEHQDFHARRPEIGYCRVIIDPKVAALRRGYAPWLRPEEHL</sequence>
<dbReference type="SUPFAM" id="SSF55068">
    <property type="entry name" value="Peptide methionine sulfoxide reductase"/>
    <property type="match status" value="1"/>
</dbReference>
<evidence type="ECO:0000256" key="2">
    <source>
        <dbReference type="ARBA" id="ARBA00023002"/>
    </source>
</evidence>
<dbReference type="EMBL" id="JAVKGR010000005">
    <property type="protein sequence ID" value="MDR8019133.1"/>
    <property type="molecule type" value="Genomic_DNA"/>
</dbReference>
<evidence type="ECO:0000256" key="3">
    <source>
        <dbReference type="ARBA" id="ARBA00047806"/>
    </source>
</evidence>
<reference evidence="7 8" key="1">
    <citation type="submission" date="2023-09" db="EMBL/GenBank/DDBJ databases">
        <title>Description of three actinobacteria isolated from air of manufacturing shop in a pharmaceutical factory.</title>
        <authorList>
            <person name="Zhang D.-F."/>
        </authorList>
    </citation>
    <scope>NUCLEOTIDE SEQUENCE [LARGE SCALE GENOMIC DNA]</scope>
    <source>
        <strain evidence="7 8">LY-0111</strain>
    </source>
</reference>
<dbReference type="InterPro" id="IPR002569">
    <property type="entry name" value="Met_Sox_Rdtase_MsrA_dom"/>
</dbReference>
<comment type="catalytic activity">
    <reaction evidence="4 5">
        <text>[thioredoxin]-disulfide + L-methionine + H2O = L-methionine (S)-S-oxide + [thioredoxin]-dithiol</text>
        <dbReference type="Rhea" id="RHEA:19993"/>
        <dbReference type="Rhea" id="RHEA-COMP:10698"/>
        <dbReference type="Rhea" id="RHEA-COMP:10700"/>
        <dbReference type="ChEBI" id="CHEBI:15377"/>
        <dbReference type="ChEBI" id="CHEBI:29950"/>
        <dbReference type="ChEBI" id="CHEBI:50058"/>
        <dbReference type="ChEBI" id="CHEBI:57844"/>
        <dbReference type="ChEBI" id="CHEBI:58772"/>
        <dbReference type="EC" id="1.8.4.11"/>
    </reaction>
</comment>
<proteinExistence type="inferred from homology"/>
<dbReference type="Proteomes" id="UP001251870">
    <property type="component" value="Unassembled WGS sequence"/>
</dbReference>
<dbReference type="EC" id="1.8.4.11" evidence="5"/>
<evidence type="ECO:0000259" key="6">
    <source>
        <dbReference type="Pfam" id="PF01625"/>
    </source>
</evidence>
<comment type="function">
    <text evidence="5">Has an important function as a repair enzyme for proteins that have been inactivated by oxidation. Catalyzes the reversible oxidation-reduction of methionine sulfoxide in proteins to methionine.</text>
</comment>
<comment type="similarity">
    <text evidence="1 5">Belongs to the MsrA Met sulfoxide reductase family.</text>
</comment>
<dbReference type="GO" id="GO:0008113">
    <property type="term" value="F:peptide-methionine (S)-S-oxide reductase activity"/>
    <property type="evidence" value="ECO:0007669"/>
    <property type="project" value="UniProtKB-EC"/>
</dbReference>
<dbReference type="PANTHER" id="PTHR43774:SF1">
    <property type="entry name" value="PEPTIDE METHIONINE SULFOXIDE REDUCTASE MSRA 2"/>
    <property type="match status" value="1"/>
</dbReference>
<accession>A0ABU2DRM2</accession>
<comment type="caution">
    <text evidence="7">The sequence shown here is derived from an EMBL/GenBank/DDBJ whole genome shotgun (WGS) entry which is preliminary data.</text>
</comment>
<dbReference type="Pfam" id="PF01625">
    <property type="entry name" value="PMSR"/>
    <property type="match status" value="1"/>
</dbReference>
<keyword evidence="8" id="KW-1185">Reference proteome</keyword>
<dbReference type="Gene3D" id="3.30.1060.10">
    <property type="entry name" value="Peptide methionine sulphoxide reductase MsrA"/>
    <property type="match status" value="1"/>
</dbReference>